<feature type="binding site" evidence="8">
    <location>
        <position position="82"/>
    </location>
    <ligand>
        <name>Zn(2+)</name>
        <dbReference type="ChEBI" id="CHEBI:29105"/>
    </ligand>
</feature>
<keyword evidence="5 8" id="KW-0862">Zinc</keyword>
<dbReference type="Pfam" id="PF04502">
    <property type="entry name" value="Saf4_Yju2"/>
    <property type="match status" value="1"/>
</dbReference>
<dbReference type="AlphaFoldDB" id="A0A7S1G265"/>
<feature type="compositionally biased region" description="Basic and acidic residues" evidence="9">
    <location>
        <begin position="241"/>
        <end position="250"/>
    </location>
</feature>
<name>A0A7S1G265_9STRA</name>
<sequence>MGERKVLNKYFPADFDPRFIPRGSKPKGDLVPVRMMLPFTIQCSSCSSFLYQGRKFNSKKEPVSGEKAKYLTVQRFRFYIKCSVCSRPITFLTDPERSDYEMESGGTRNYQVWRDKEKVEAEIKAEKSGDTSGADAMKALEDRVADSQREMEDLDNLDEIKAMNARHMKMMRTSGRPSGAEDVRRVLSAVREAEEKEELTEHGTTAEEEAQMAKIKFGSAAGAALSSLHGRDGDEEEEDERRERDRRAKNEALFAKSSASKCSNNSSEYDPQQGIKSIISIKRKRPRVVVPQKTSSALPILSSTASSEGNDLGALLGTYESSDDSD</sequence>
<evidence type="ECO:0000256" key="2">
    <source>
        <dbReference type="ARBA" id="ARBA00022664"/>
    </source>
</evidence>
<dbReference type="GO" id="GO:0046872">
    <property type="term" value="F:metal ion binding"/>
    <property type="evidence" value="ECO:0007669"/>
    <property type="project" value="UniProtKB-KW"/>
</dbReference>
<evidence type="ECO:0000256" key="1">
    <source>
        <dbReference type="ARBA" id="ARBA00004123"/>
    </source>
</evidence>
<organism evidence="10">
    <name type="scientific">Corethron hystrix</name>
    <dbReference type="NCBI Taxonomy" id="216773"/>
    <lineage>
        <taxon>Eukaryota</taxon>
        <taxon>Sar</taxon>
        <taxon>Stramenopiles</taxon>
        <taxon>Ochrophyta</taxon>
        <taxon>Bacillariophyta</taxon>
        <taxon>Coscinodiscophyceae</taxon>
        <taxon>Corethrophycidae</taxon>
        <taxon>Corethrales</taxon>
        <taxon>Corethraceae</taxon>
        <taxon>Corethron</taxon>
    </lineage>
</organism>
<dbReference type="PANTHER" id="PTHR12111:SF1">
    <property type="entry name" value="SPLICING FACTOR YJU2"/>
    <property type="match status" value="1"/>
</dbReference>
<accession>A0A7S1G265</accession>
<evidence type="ECO:0000256" key="6">
    <source>
        <dbReference type="ARBA" id="ARBA00023187"/>
    </source>
</evidence>
<proteinExistence type="inferred from homology"/>
<evidence type="ECO:0000256" key="5">
    <source>
        <dbReference type="ARBA" id="ARBA00022833"/>
    </source>
</evidence>
<comment type="similarity">
    <text evidence="8">Belongs to the CWC16 family. YJU2 subfamily.</text>
</comment>
<evidence type="ECO:0000256" key="4">
    <source>
        <dbReference type="ARBA" id="ARBA00022728"/>
    </source>
</evidence>
<feature type="binding site" evidence="8">
    <location>
        <position position="46"/>
    </location>
    <ligand>
        <name>Zn(2+)</name>
        <dbReference type="ChEBI" id="CHEBI:29105"/>
    </ligand>
</feature>
<dbReference type="InterPro" id="IPR043701">
    <property type="entry name" value="Yju2"/>
</dbReference>
<feature type="binding site" evidence="8">
    <location>
        <position position="85"/>
    </location>
    <ligand>
        <name>Zn(2+)</name>
        <dbReference type="ChEBI" id="CHEBI:29105"/>
    </ligand>
</feature>
<keyword evidence="4 8" id="KW-0747">Spliceosome</keyword>
<reference evidence="10" key="1">
    <citation type="submission" date="2021-01" db="EMBL/GenBank/DDBJ databases">
        <authorList>
            <person name="Corre E."/>
            <person name="Pelletier E."/>
            <person name="Niang G."/>
            <person name="Scheremetjew M."/>
            <person name="Finn R."/>
            <person name="Kale V."/>
            <person name="Holt S."/>
            <person name="Cochrane G."/>
            <person name="Meng A."/>
            <person name="Brown T."/>
            <person name="Cohen L."/>
        </authorList>
    </citation>
    <scope>NUCLEOTIDE SEQUENCE</scope>
    <source>
        <strain evidence="10">308</strain>
    </source>
</reference>
<evidence type="ECO:0000256" key="9">
    <source>
        <dbReference type="SAM" id="MobiDB-lite"/>
    </source>
</evidence>
<keyword evidence="6" id="KW-0508">mRNA splicing</keyword>
<comment type="subcellular location">
    <subcellularLocation>
        <location evidence="1 8">Nucleus</location>
    </subcellularLocation>
</comment>
<feature type="compositionally biased region" description="Basic and acidic residues" evidence="9">
    <location>
        <begin position="191"/>
        <end position="205"/>
    </location>
</feature>
<feature type="binding site" evidence="8">
    <location>
        <position position="43"/>
    </location>
    <ligand>
        <name>Zn(2+)</name>
        <dbReference type="ChEBI" id="CHEBI:29105"/>
    </ligand>
</feature>
<protein>
    <recommendedName>
        <fullName evidence="8">Splicing factor YJU2</fullName>
    </recommendedName>
</protein>
<dbReference type="EMBL" id="HBFR01043040">
    <property type="protein sequence ID" value="CAD8904277.1"/>
    <property type="molecule type" value="Transcribed_RNA"/>
</dbReference>
<evidence type="ECO:0000256" key="8">
    <source>
        <dbReference type="HAMAP-Rule" id="MF_03226"/>
    </source>
</evidence>
<keyword evidence="7 8" id="KW-0539">Nucleus</keyword>
<feature type="region of interest" description="Disordered" evidence="9">
    <location>
        <begin position="191"/>
        <end position="326"/>
    </location>
</feature>
<feature type="compositionally biased region" description="Low complexity" evidence="9">
    <location>
        <begin position="255"/>
        <end position="280"/>
    </location>
</feature>
<gene>
    <name evidence="10" type="ORF">CHYS00102_LOCUS31497</name>
</gene>
<evidence type="ECO:0000256" key="7">
    <source>
        <dbReference type="ARBA" id="ARBA00023242"/>
    </source>
</evidence>
<feature type="compositionally biased region" description="Polar residues" evidence="9">
    <location>
        <begin position="294"/>
        <end position="309"/>
    </location>
</feature>
<keyword evidence="2" id="KW-0507">mRNA processing</keyword>
<dbReference type="PANTHER" id="PTHR12111">
    <property type="entry name" value="SPLICING FACTOR YJU2"/>
    <property type="match status" value="1"/>
</dbReference>
<dbReference type="InterPro" id="IPR007590">
    <property type="entry name" value="Saf4/Yju2"/>
</dbReference>
<dbReference type="HAMAP" id="MF_03226">
    <property type="entry name" value="YJU2"/>
    <property type="match status" value="1"/>
</dbReference>
<comment type="subunit">
    <text evidence="8">Component of the spliceosome. Present in the activated B complex, the catalytically activated B* complex which catalyzes the branching, the catalytic step 1 C complex catalyzing the exon ligation, and the postcatalytic P complex containing the ligated exons (mRNA) and the excised lariat intron.</text>
</comment>
<feature type="compositionally biased region" description="Low complexity" evidence="9">
    <location>
        <begin position="218"/>
        <end position="228"/>
    </location>
</feature>
<evidence type="ECO:0000256" key="3">
    <source>
        <dbReference type="ARBA" id="ARBA00022723"/>
    </source>
</evidence>
<keyword evidence="3 8" id="KW-0479">Metal-binding</keyword>
<evidence type="ECO:0000313" key="10">
    <source>
        <dbReference type="EMBL" id="CAD8904277.1"/>
    </source>
</evidence>
<dbReference type="GO" id="GO:0071006">
    <property type="term" value="C:U2-type catalytic step 1 spliceosome"/>
    <property type="evidence" value="ECO:0007669"/>
    <property type="project" value="UniProtKB-UniRule"/>
</dbReference>
<comment type="function">
    <text evidence="8">Part of the spliceosome which catalyzes two sequential transesterification reactions, first the excision of the non-coding intron from pre-mRNA and then the ligation of the coding exons to form the mature mRNA. Plays a role in stabilizing the structure of the spliceosome catalytic core and docking of the branch helix into the active site, producing 5'-exon and lariat intron-3'-intermediates.</text>
</comment>
<dbReference type="GO" id="GO:0000349">
    <property type="term" value="P:generation of catalytic spliceosome for first transesterification step"/>
    <property type="evidence" value="ECO:0007669"/>
    <property type="project" value="UniProtKB-UniRule"/>
</dbReference>